<evidence type="ECO:0000256" key="1">
    <source>
        <dbReference type="SAM" id="MobiDB-lite"/>
    </source>
</evidence>
<proteinExistence type="predicted"/>
<gene>
    <name evidence="2" type="ORF">Tco_1122141</name>
</gene>
<reference evidence="2" key="2">
    <citation type="submission" date="2022-01" db="EMBL/GenBank/DDBJ databases">
        <authorList>
            <person name="Yamashiro T."/>
            <person name="Shiraishi A."/>
            <person name="Satake H."/>
            <person name="Nakayama K."/>
        </authorList>
    </citation>
    <scope>NUCLEOTIDE SEQUENCE</scope>
</reference>
<comment type="caution">
    <text evidence="2">The sequence shown here is derived from an EMBL/GenBank/DDBJ whole genome shotgun (WGS) entry which is preliminary data.</text>
</comment>
<evidence type="ECO:0000313" key="2">
    <source>
        <dbReference type="EMBL" id="GJU05711.1"/>
    </source>
</evidence>
<organism evidence="2 3">
    <name type="scientific">Tanacetum coccineum</name>
    <dbReference type="NCBI Taxonomy" id="301880"/>
    <lineage>
        <taxon>Eukaryota</taxon>
        <taxon>Viridiplantae</taxon>
        <taxon>Streptophyta</taxon>
        <taxon>Embryophyta</taxon>
        <taxon>Tracheophyta</taxon>
        <taxon>Spermatophyta</taxon>
        <taxon>Magnoliopsida</taxon>
        <taxon>eudicotyledons</taxon>
        <taxon>Gunneridae</taxon>
        <taxon>Pentapetalae</taxon>
        <taxon>asterids</taxon>
        <taxon>campanulids</taxon>
        <taxon>Asterales</taxon>
        <taxon>Asteraceae</taxon>
        <taxon>Asteroideae</taxon>
        <taxon>Anthemideae</taxon>
        <taxon>Anthemidinae</taxon>
        <taxon>Tanacetum</taxon>
    </lineage>
</organism>
<feature type="compositionally biased region" description="Polar residues" evidence="1">
    <location>
        <begin position="65"/>
        <end position="76"/>
    </location>
</feature>
<name>A0ABQ5IZP7_9ASTR</name>
<protein>
    <submittedName>
        <fullName evidence="2">Uncharacterized protein</fullName>
    </submittedName>
</protein>
<evidence type="ECO:0000313" key="3">
    <source>
        <dbReference type="Proteomes" id="UP001151760"/>
    </source>
</evidence>
<keyword evidence="3" id="KW-1185">Reference proteome</keyword>
<dbReference type="Proteomes" id="UP001151760">
    <property type="component" value="Unassembled WGS sequence"/>
</dbReference>
<sequence>MSSDTTRPPHHHAAAVVAAADSTAGSIGRTRAEHNQVGYKLPTTKHYKLLPRAQRHPGTYPSDMNVYTPSSLSPPV</sequence>
<accession>A0ABQ5IZP7</accession>
<feature type="region of interest" description="Disordered" evidence="1">
    <location>
        <begin position="53"/>
        <end position="76"/>
    </location>
</feature>
<dbReference type="EMBL" id="BQNB010021371">
    <property type="protein sequence ID" value="GJU05711.1"/>
    <property type="molecule type" value="Genomic_DNA"/>
</dbReference>
<reference evidence="2" key="1">
    <citation type="journal article" date="2022" name="Int. J. Mol. Sci.">
        <title>Draft Genome of Tanacetum Coccineum: Genomic Comparison of Closely Related Tanacetum-Family Plants.</title>
        <authorList>
            <person name="Yamashiro T."/>
            <person name="Shiraishi A."/>
            <person name="Nakayama K."/>
            <person name="Satake H."/>
        </authorList>
    </citation>
    <scope>NUCLEOTIDE SEQUENCE</scope>
</reference>